<feature type="domain" description="Ubiquitin fusion degradation protein UFD1 N-terminal subdomain 2" evidence="4">
    <location>
        <begin position="263"/>
        <end position="322"/>
    </location>
</feature>
<comment type="similarity">
    <text evidence="1">Belongs to the UFD1 family.</text>
</comment>
<dbReference type="Proteomes" id="UP000078546">
    <property type="component" value="Unassembled WGS sequence"/>
</dbReference>
<gene>
    <name evidence="5" type="ORF">POVCU1_012420</name>
    <name evidence="6" type="ORF">POVCU2_0097640</name>
</gene>
<dbReference type="Pfam" id="PF03152">
    <property type="entry name" value="UFD1_N1"/>
    <property type="match status" value="1"/>
</dbReference>
<dbReference type="InterPro" id="IPR042299">
    <property type="entry name" value="Ufd1-like_Nn"/>
</dbReference>
<dbReference type="Pfam" id="PF24842">
    <property type="entry name" value="UFD1_N2"/>
    <property type="match status" value="1"/>
</dbReference>
<keyword evidence="2" id="KW-0833">Ubl conjugation pathway</keyword>
<evidence type="ECO:0000256" key="2">
    <source>
        <dbReference type="ARBA" id="ARBA00022786"/>
    </source>
</evidence>
<dbReference type="GO" id="GO:0034098">
    <property type="term" value="C:VCP-NPL4-UFD1 AAA ATPase complex"/>
    <property type="evidence" value="ECO:0007669"/>
    <property type="project" value="TreeGrafter"/>
</dbReference>
<accession>A0A1A8WRX8</accession>
<dbReference type="GO" id="GO:0031593">
    <property type="term" value="F:polyubiquitin modification-dependent protein binding"/>
    <property type="evidence" value="ECO:0007669"/>
    <property type="project" value="TreeGrafter"/>
</dbReference>
<dbReference type="InterPro" id="IPR004854">
    <property type="entry name" value="Ufd1-like"/>
</dbReference>
<evidence type="ECO:0000313" key="5">
    <source>
        <dbReference type="EMBL" id="SBS85379.1"/>
    </source>
</evidence>
<organism evidence="6 8">
    <name type="scientific">Plasmodium ovale curtisi</name>
    <dbReference type="NCBI Taxonomy" id="864141"/>
    <lineage>
        <taxon>Eukaryota</taxon>
        <taxon>Sar</taxon>
        <taxon>Alveolata</taxon>
        <taxon>Apicomplexa</taxon>
        <taxon>Aconoidasida</taxon>
        <taxon>Haemosporida</taxon>
        <taxon>Plasmodiidae</taxon>
        <taxon>Plasmodium</taxon>
        <taxon>Plasmodium (Plasmodium)</taxon>
    </lineage>
</organism>
<proteinExistence type="inferred from homology"/>
<dbReference type="GO" id="GO:0006511">
    <property type="term" value="P:ubiquitin-dependent protein catabolic process"/>
    <property type="evidence" value="ECO:0007669"/>
    <property type="project" value="InterPro"/>
</dbReference>
<dbReference type="PANTHER" id="PTHR12555">
    <property type="entry name" value="UBIQUITIN FUSION DEGRADATON PROTEIN 1"/>
    <property type="match status" value="1"/>
</dbReference>
<evidence type="ECO:0000313" key="7">
    <source>
        <dbReference type="Proteomes" id="UP000078546"/>
    </source>
</evidence>
<evidence type="ECO:0000259" key="4">
    <source>
        <dbReference type="Pfam" id="PF24842"/>
    </source>
</evidence>
<dbReference type="Proteomes" id="UP000078560">
    <property type="component" value="Unassembled WGS sequence"/>
</dbReference>
<dbReference type="PANTHER" id="PTHR12555:SF13">
    <property type="entry name" value="UBIQUITIN RECOGNITION FACTOR IN ER-ASSOCIATED DEGRADATION PROTEIN 1"/>
    <property type="match status" value="1"/>
</dbReference>
<dbReference type="InterPro" id="IPR055418">
    <property type="entry name" value="UFD1_N2"/>
</dbReference>
<dbReference type="GO" id="GO:0036503">
    <property type="term" value="P:ERAD pathway"/>
    <property type="evidence" value="ECO:0007669"/>
    <property type="project" value="TreeGrafter"/>
</dbReference>
<name>A0A1A8WRX8_PLAOA</name>
<dbReference type="Gene3D" id="2.40.40.50">
    <property type="entry name" value="Ubiquitin fusion degradation protein UFD1, N-terminal domain"/>
    <property type="match status" value="1"/>
</dbReference>
<reference evidence="7 8" key="1">
    <citation type="submission" date="2016-05" db="EMBL/GenBank/DDBJ databases">
        <authorList>
            <person name="Naeem Raeece"/>
        </authorList>
    </citation>
    <scope>NUCLEOTIDE SEQUENCE [LARGE SCALE GENOMIC DNA]</scope>
</reference>
<dbReference type="AlphaFoldDB" id="A0A1A8WRX8"/>
<dbReference type="Gene3D" id="3.10.330.10">
    <property type="match status" value="1"/>
</dbReference>
<dbReference type="InterPro" id="IPR055417">
    <property type="entry name" value="UFD1_N1"/>
</dbReference>
<evidence type="ECO:0000313" key="8">
    <source>
        <dbReference type="Proteomes" id="UP000078560"/>
    </source>
</evidence>
<evidence type="ECO:0000259" key="3">
    <source>
        <dbReference type="Pfam" id="PF03152"/>
    </source>
</evidence>
<dbReference type="EMBL" id="FLQU01002120">
    <property type="protein sequence ID" value="SBS95648.1"/>
    <property type="molecule type" value="Genomic_DNA"/>
</dbReference>
<evidence type="ECO:0000256" key="1">
    <source>
        <dbReference type="ARBA" id="ARBA00006043"/>
    </source>
</evidence>
<evidence type="ECO:0000313" key="6">
    <source>
        <dbReference type="EMBL" id="SBS95648.1"/>
    </source>
</evidence>
<feature type="domain" description="Ubiquitin fusion degradation protein UFD1 N-terminal subdomain 1" evidence="3">
    <location>
        <begin position="109"/>
        <end position="211"/>
    </location>
</feature>
<sequence length="342" mass="40054">MFLLQRGVPSQKSRTNLYPLIEISVHPKYVAKSDISYILAKKNIGRSKPYSNILTKIKNYTIKAIYKTKLLTYVNDINNLNLGNGKNEFYLIAMPLSEKFNPFVGTFCHGNIQYSDKASLPIFIYDILLNTHIEVPWNFVIEKVDIKMGPIYQKMNMPEVNKFCEYENVNALDRVFINVLDFKAKKNFIFLPTWVMKSLQCFDVVRLKFVKLDTASSVVLQPHHKKFFNLSEPKVIEQRGKESSSAEQWAIVLCHPHYRMYPLKILEEKLRYYSCITKNSTIRIRHNNVDYHFDVVRIDSEKKKNVEVASIQDTDVIFDFVKEKLMKERMKRQNNGGLVETE</sequence>
<protein>
    <submittedName>
        <fullName evidence="6">Ubiquitin fusion degradation protein 1, putative (UFD1)</fullName>
    </submittedName>
</protein>
<reference evidence="6" key="2">
    <citation type="submission" date="2016-05" db="EMBL/GenBank/DDBJ databases">
        <authorList>
            <person name="Lavstsen T."/>
            <person name="Jespersen J.S."/>
        </authorList>
    </citation>
    <scope>NUCLEOTIDE SEQUENCE [LARGE SCALE GENOMIC DNA]</scope>
</reference>
<dbReference type="EMBL" id="FLQV01000230">
    <property type="protein sequence ID" value="SBS85379.1"/>
    <property type="molecule type" value="Genomic_DNA"/>
</dbReference>